<sequence>MITGQQRHNQDLAESIRVQENGLSITYGNLALTLDSHRQQLIGISDYVSVAEQEYESLNKDLYYIGEQYQTLIEEMDENLYEIGINDLERGHLEQDLSSSVMLESRLALEYEQVVKRYNELEQQMAHEQQLLDRVQGQYHHERILADQDDAEYNQLLKATKELQDRLDAERIDYETRVKADTTYSYDISRQIEELVNQRQEWDIKVDLAIASLRQAHDEIGQIQAVSKAVIGRDKEQEKLCHDIAIEYGNIQSALPPVLAKLRSLENNLATARIAYQSRILNIEMAIADGQSEHDQVRG</sequence>
<name>A0A0H5QJ98_9EUKA</name>
<evidence type="ECO:0000313" key="2">
    <source>
        <dbReference type="EMBL" id="CRZ02185.1"/>
    </source>
</evidence>
<evidence type="ECO:0000256" key="1">
    <source>
        <dbReference type="SAM" id="Coils"/>
    </source>
</evidence>
<keyword evidence="1" id="KW-0175">Coiled coil</keyword>
<organism evidence="2">
    <name type="scientific">Spongospora subterranea</name>
    <dbReference type="NCBI Taxonomy" id="70186"/>
    <lineage>
        <taxon>Eukaryota</taxon>
        <taxon>Sar</taxon>
        <taxon>Rhizaria</taxon>
        <taxon>Endomyxa</taxon>
        <taxon>Phytomyxea</taxon>
        <taxon>Plasmodiophorida</taxon>
        <taxon>Plasmodiophoridae</taxon>
        <taxon>Spongospora</taxon>
    </lineage>
</organism>
<dbReference type="EMBL" id="HACM01001743">
    <property type="protein sequence ID" value="CRZ02185.1"/>
    <property type="molecule type" value="Transcribed_RNA"/>
</dbReference>
<accession>A0A0H5QJ98</accession>
<protein>
    <submittedName>
        <fullName evidence="2">Uncharacterized protein</fullName>
    </submittedName>
</protein>
<proteinExistence type="predicted"/>
<dbReference type="AlphaFoldDB" id="A0A0H5QJ98"/>
<feature type="coiled-coil region" evidence="1">
    <location>
        <begin position="104"/>
        <end position="173"/>
    </location>
</feature>
<reference evidence="2" key="1">
    <citation type="submission" date="2015-04" db="EMBL/GenBank/DDBJ databases">
        <title>The genome sequence of the plant pathogenic Rhizarian Plasmodiophora brassicae reveals insights in its biotrophic life cycle and the origin of chitin synthesis.</title>
        <authorList>
            <person name="Schwelm A."/>
            <person name="Fogelqvist J."/>
            <person name="Knaust A."/>
            <person name="Julke S."/>
            <person name="Lilja T."/>
            <person name="Dhandapani V."/>
            <person name="Bonilla-Rosso G."/>
            <person name="Karlsson M."/>
            <person name="Shevchenko A."/>
            <person name="Choi S.R."/>
            <person name="Kim H.G."/>
            <person name="Park J.Y."/>
            <person name="Lim Y.P."/>
            <person name="Ludwig-Muller J."/>
            <person name="Dixelius C."/>
        </authorList>
    </citation>
    <scope>NUCLEOTIDE SEQUENCE</scope>
    <source>
        <tissue evidence="2">Potato root galls</tissue>
    </source>
</reference>